<sequence>MNNNKYSISIDEKKTVREKIVDGSWKVLPFGMLILASNLKSYINANPSYSDLKPFFADWSIPSLLQEAGKGIVSVANSAKNEDIIYFGENIGYCPLEPTFMDYLSYKMGNFISLTSNPLAVAGILASAASLTMAIGMSIKHIDDENRPLVHYKNKSWEHFQRSFKEGEVQAYKKAVDDLLGGSNGLTISLRKISRLGKRIKSVFMDLETHELLSLRFVSEFSGAITGTHNKEQKFMRETLQRITGEGYEDFEAIMQAIKSEVIEECLERGYSFRSVIDMYVEILNKKLESDPTKDKITSNTIAYNEIFDRLSELHNKHIVYHSFANLVAMAYEMQGRVLKGEADKSELDDIVSELEYFESITDKVKNNGEEYYQLQHQAWLVRHDIITLSTENYKDLVGASDSKHKIRASQYADPKFFYERAVKKILPDENISMEHGMLDYLSIATREYFAEHIKKQIDNSADVKIDRDGKIHSDQVIRDRAYQRQDRFIRNSINIAVGMNVVANIAQSATSVKDADYISAPINYGNILTEFFTYIRNPDAVMTNFNNAVNALQSSTYFAPAAFLTVGSLLVVSVGRYLHMKEGKDKYFNMTSSGSWKMVKKYLSEKDIEINRVFNNQMDNNISGIFSRLGKNKVIEAVKKLDATAITTLAVVAQMYREVKHPDIFDKYIKDIISKDDFTDFMDVSSEILLAEQAKRISPKKLVSSLIKSLNKVNKELNGDMVIGNKEKFTDDVFKRAEALSNAHTRYKSFAVMVTELHKNRDAIYKAAEETEQDKIHIHNLQKEDGSFVSKIKIKALEQNIEFKLKSIDFMLKKQAEIAKDFELYAFSKRTFERHDDEYDALQALANEMAICNYKKDYSVIENQMGFKITDTMLRDPELLFRKLVVPYAEKMGLPLKATNTGWDYFGTAVKEQTEPYITHVITQEYKRRVKVEEKKGIGDKLKEALSF</sequence>
<gene>
    <name evidence="1" type="ORF">F0M16_16240</name>
</gene>
<dbReference type="AlphaFoldDB" id="A0A5Q6PFG4"/>
<evidence type="ECO:0000313" key="2">
    <source>
        <dbReference type="Proteomes" id="UP000323225"/>
    </source>
</evidence>
<comment type="caution">
    <text evidence="1">The sequence shown here is derived from an EMBL/GenBank/DDBJ whole genome shotgun (WGS) entry which is preliminary data.</text>
</comment>
<protein>
    <submittedName>
        <fullName evidence="1">Uncharacterized protein</fullName>
    </submittedName>
</protein>
<evidence type="ECO:0000313" key="1">
    <source>
        <dbReference type="EMBL" id="KAA1253625.1"/>
    </source>
</evidence>
<accession>A0A5Q6PFG4</accession>
<reference evidence="1 2" key="1">
    <citation type="submission" date="2019-09" db="EMBL/GenBank/DDBJ databases">
        <authorList>
            <person name="Kritzky A."/>
            <person name="Schelkanova E.Y."/>
            <person name="Alkhova Z.V."/>
            <person name="Smirnova N.I."/>
        </authorList>
    </citation>
    <scope>NUCLEOTIDE SEQUENCE [LARGE SCALE GENOMIC DNA]</scope>
    <source>
        <strain evidence="1 2">M1526</strain>
    </source>
</reference>
<dbReference type="Proteomes" id="UP000323225">
    <property type="component" value="Unassembled WGS sequence"/>
</dbReference>
<organism evidence="1 2">
    <name type="scientific">Vibrio cholerae</name>
    <dbReference type="NCBI Taxonomy" id="666"/>
    <lineage>
        <taxon>Bacteria</taxon>
        <taxon>Pseudomonadati</taxon>
        <taxon>Pseudomonadota</taxon>
        <taxon>Gammaproteobacteria</taxon>
        <taxon>Vibrionales</taxon>
        <taxon>Vibrionaceae</taxon>
        <taxon>Vibrio</taxon>
    </lineage>
</organism>
<proteinExistence type="predicted"/>
<dbReference type="EMBL" id="VUAA01000019">
    <property type="protein sequence ID" value="KAA1253625.1"/>
    <property type="molecule type" value="Genomic_DNA"/>
</dbReference>
<name>A0A5Q6PFG4_VIBCL</name>